<comment type="catalytic activity">
    <reaction evidence="6">
        <text>a quinone + sn-glycerol 3-phosphate = dihydroxyacetone phosphate + a quinol</text>
        <dbReference type="Rhea" id="RHEA:18977"/>
        <dbReference type="ChEBI" id="CHEBI:24646"/>
        <dbReference type="ChEBI" id="CHEBI:57597"/>
        <dbReference type="ChEBI" id="CHEBI:57642"/>
        <dbReference type="ChEBI" id="CHEBI:132124"/>
        <dbReference type="EC" id="1.1.5.3"/>
    </reaction>
</comment>
<dbReference type="NCBIfam" id="NF008899">
    <property type="entry name" value="PRK12266.1"/>
    <property type="match status" value="1"/>
</dbReference>
<feature type="domain" description="FAD dependent oxidoreductase" evidence="7">
    <location>
        <begin position="15"/>
        <end position="342"/>
    </location>
</feature>
<dbReference type="PRINTS" id="PR01001">
    <property type="entry name" value="FADG3PDH"/>
</dbReference>
<evidence type="ECO:0000259" key="7">
    <source>
        <dbReference type="Pfam" id="PF01266"/>
    </source>
</evidence>
<keyword evidence="3 6" id="KW-0285">Flavoprotein</keyword>
<evidence type="ECO:0000256" key="4">
    <source>
        <dbReference type="ARBA" id="ARBA00022827"/>
    </source>
</evidence>
<keyword evidence="4" id="KW-0274">FAD</keyword>
<keyword evidence="10" id="KW-1185">Reference proteome</keyword>
<comment type="caution">
    <text evidence="9">The sequence shown here is derived from an EMBL/GenBank/DDBJ whole genome shotgun (WGS) entry which is preliminary data.</text>
</comment>
<evidence type="ECO:0000259" key="8">
    <source>
        <dbReference type="Pfam" id="PF16901"/>
    </source>
</evidence>
<dbReference type="InterPro" id="IPR038299">
    <property type="entry name" value="DAO_C_sf"/>
</dbReference>
<dbReference type="InterPro" id="IPR006076">
    <property type="entry name" value="FAD-dep_OxRdtase"/>
</dbReference>
<comment type="similarity">
    <text evidence="2 6">Belongs to the FAD-dependent glycerol-3-phosphate dehydrogenase family.</text>
</comment>
<evidence type="ECO:0000256" key="3">
    <source>
        <dbReference type="ARBA" id="ARBA00022630"/>
    </source>
</evidence>
<dbReference type="Pfam" id="PF16901">
    <property type="entry name" value="DAO_C"/>
    <property type="match status" value="1"/>
</dbReference>
<dbReference type="EC" id="1.1.5.3" evidence="6"/>
<proteinExistence type="inferred from homology"/>
<evidence type="ECO:0000256" key="5">
    <source>
        <dbReference type="ARBA" id="ARBA00023002"/>
    </source>
</evidence>
<dbReference type="PROSITE" id="PS00978">
    <property type="entry name" value="FAD_G3PDH_2"/>
    <property type="match status" value="1"/>
</dbReference>
<dbReference type="Gene3D" id="6.10.250.1890">
    <property type="match status" value="1"/>
</dbReference>
<name>A0ABT1VWA2_9PROT</name>
<evidence type="ECO:0000256" key="6">
    <source>
        <dbReference type="RuleBase" id="RU361217"/>
    </source>
</evidence>
<dbReference type="Gene3D" id="3.50.50.60">
    <property type="entry name" value="FAD/NAD(P)-binding domain"/>
    <property type="match status" value="1"/>
</dbReference>
<dbReference type="PROSITE" id="PS00977">
    <property type="entry name" value="FAD_G3PDH_1"/>
    <property type="match status" value="1"/>
</dbReference>
<dbReference type="InterPro" id="IPR036188">
    <property type="entry name" value="FAD/NAD-bd_sf"/>
</dbReference>
<dbReference type="PANTHER" id="PTHR11985:SF15">
    <property type="entry name" value="GLYCEROL-3-PHOSPHATE DEHYDROGENASE, MITOCHONDRIAL"/>
    <property type="match status" value="1"/>
</dbReference>
<evidence type="ECO:0000313" key="10">
    <source>
        <dbReference type="Proteomes" id="UP001524547"/>
    </source>
</evidence>
<dbReference type="GO" id="GO:0004368">
    <property type="term" value="F:glycerol-3-phosphate dehydrogenase (quinone) activity"/>
    <property type="evidence" value="ECO:0007669"/>
    <property type="project" value="UniProtKB-EC"/>
</dbReference>
<organism evidence="9 10">
    <name type="scientific">Rhizosaccharibacter radicis</name>
    <dbReference type="NCBI Taxonomy" id="2782605"/>
    <lineage>
        <taxon>Bacteria</taxon>
        <taxon>Pseudomonadati</taxon>
        <taxon>Pseudomonadota</taxon>
        <taxon>Alphaproteobacteria</taxon>
        <taxon>Acetobacterales</taxon>
        <taxon>Acetobacteraceae</taxon>
        <taxon>Rhizosaccharibacter</taxon>
    </lineage>
</organism>
<accession>A0ABT1VWA2</accession>
<dbReference type="PANTHER" id="PTHR11985">
    <property type="entry name" value="GLYCEROL-3-PHOSPHATE DEHYDROGENASE"/>
    <property type="match status" value="1"/>
</dbReference>
<dbReference type="Gene3D" id="3.30.9.10">
    <property type="entry name" value="D-Amino Acid Oxidase, subunit A, domain 2"/>
    <property type="match status" value="1"/>
</dbReference>
<dbReference type="SUPFAM" id="SSF51905">
    <property type="entry name" value="FAD/NAD(P)-binding domain"/>
    <property type="match status" value="1"/>
</dbReference>
<dbReference type="RefSeq" id="WP_422919366.1">
    <property type="nucleotide sequence ID" value="NZ_JAMZEJ010000004.1"/>
</dbReference>
<dbReference type="EMBL" id="JAMZEJ010000004">
    <property type="protein sequence ID" value="MCQ8240619.1"/>
    <property type="molecule type" value="Genomic_DNA"/>
</dbReference>
<dbReference type="NCBIfam" id="NF009906">
    <property type="entry name" value="PRK13369.1"/>
    <property type="match status" value="1"/>
</dbReference>
<comment type="cofactor">
    <cofactor evidence="1 6">
        <name>FAD</name>
        <dbReference type="ChEBI" id="CHEBI:57692"/>
    </cofactor>
</comment>
<protein>
    <recommendedName>
        <fullName evidence="6">Glycerol-3-phosphate dehydrogenase</fullName>
        <ecNumber evidence="6">1.1.5.3</ecNumber>
    </recommendedName>
</protein>
<gene>
    <name evidence="9" type="primary">glpD</name>
    <name evidence="9" type="ORF">NFI88_07150</name>
</gene>
<sequence>MAALPGNQTSADRYDIAIIGGGINGCGIARDATGRGQRVFLCEQNDLGSGTSSASTKLIHGGLRYLEYYEFRLVREALREREVLWGIAPHIVRPLRFLLPYHRKLRPQWLLRLGLFLYDNIGGRKLLPPTRTVNLRKDIVGQPLKPDFTTGFEYSDCWVEDSRLVVLNAAAASAMGARIEPRTRCVSAVREGDGWLVTLEPADGGARYEIRAKVLINAAGPWVDAVTQNVVRDNHRAPVRLVQGSHIVVPKLYDHDGCYIFQNEDKRIFFVIPYEQDFTLIGTTDRDYQGDPAKVRASEEEIAYLCRSASDYLRTPVTPDMVHWTYSGVRPLYAEHEQASGSAAQAATRDYVLKLDDEAGAAPLLTIFGGKITTYRRLAESVMEKLGAHLDRRQGRAAGWTGEVPLPGGEFPRQGFERELAQLSGLYGFLPTDVLRRLLRLYGTRASVLLGNARSIGDLGRNFGAGLFEAELRYLAQYEWARRGDDVLWRRTKLGLRLDEAQRAAVDVAMQELASGPRVAELTA</sequence>
<keyword evidence="5 6" id="KW-0560">Oxidoreductase</keyword>
<evidence type="ECO:0000256" key="2">
    <source>
        <dbReference type="ARBA" id="ARBA00007330"/>
    </source>
</evidence>
<evidence type="ECO:0000313" key="9">
    <source>
        <dbReference type="EMBL" id="MCQ8240619.1"/>
    </source>
</evidence>
<feature type="domain" description="Alpha-glycerophosphate oxidase C-terminal" evidence="8">
    <location>
        <begin position="401"/>
        <end position="512"/>
    </location>
</feature>
<dbReference type="InterPro" id="IPR000447">
    <property type="entry name" value="G3P_DH_FAD-dep"/>
</dbReference>
<dbReference type="Gene3D" id="1.10.8.870">
    <property type="entry name" value="Alpha-glycerophosphate oxidase, cap domain"/>
    <property type="match status" value="1"/>
</dbReference>
<dbReference type="Pfam" id="PF01266">
    <property type="entry name" value="DAO"/>
    <property type="match status" value="1"/>
</dbReference>
<reference evidence="9 10" key="1">
    <citation type="submission" date="2022-06" db="EMBL/GenBank/DDBJ databases">
        <title>Rhizosaccharibacter gen. nov. sp. nov. KSS12, endophytic bacteria isolated from sugarcane.</title>
        <authorList>
            <person name="Pitiwittayakul N."/>
        </authorList>
    </citation>
    <scope>NUCLEOTIDE SEQUENCE [LARGE SCALE GENOMIC DNA]</scope>
    <source>
        <strain evidence="9 10">KSS12</strain>
    </source>
</reference>
<dbReference type="InterPro" id="IPR031656">
    <property type="entry name" value="DAO_C"/>
</dbReference>
<evidence type="ECO:0000256" key="1">
    <source>
        <dbReference type="ARBA" id="ARBA00001974"/>
    </source>
</evidence>
<dbReference type="Proteomes" id="UP001524547">
    <property type="component" value="Unassembled WGS sequence"/>
</dbReference>